<dbReference type="Gene3D" id="3.30.200.20">
    <property type="entry name" value="Phosphorylase Kinase, domain 1"/>
    <property type="match status" value="1"/>
</dbReference>
<evidence type="ECO:0000313" key="2">
    <source>
        <dbReference type="EMBL" id="KAJ5533534.1"/>
    </source>
</evidence>
<reference evidence="2 3" key="1">
    <citation type="journal article" date="2023" name="IMA Fungus">
        <title>Comparative genomic study of the Penicillium genus elucidates a diverse pangenome and 15 lateral gene transfer events.</title>
        <authorList>
            <person name="Petersen C."/>
            <person name="Sorensen T."/>
            <person name="Nielsen M.R."/>
            <person name="Sondergaard T.E."/>
            <person name="Sorensen J.L."/>
            <person name="Fitzpatrick D.A."/>
            <person name="Frisvad J.C."/>
            <person name="Nielsen K.L."/>
        </authorList>
    </citation>
    <scope>NUCLEOTIDE SEQUENCE [LARGE SCALE GENOMIC DNA]</scope>
    <source>
        <strain evidence="2 3">IBT 35679</strain>
    </source>
</reference>
<keyword evidence="3" id="KW-1185">Reference proteome</keyword>
<evidence type="ECO:0000259" key="1">
    <source>
        <dbReference type="Pfam" id="PF01636"/>
    </source>
</evidence>
<comment type="caution">
    <text evidence="2">The sequence shown here is derived from an EMBL/GenBank/DDBJ whole genome shotgun (WGS) entry which is preliminary data.</text>
</comment>
<protein>
    <recommendedName>
        <fullName evidence="1">Aminoglycoside phosphotransferase domain-containing protein</fullName>
    </recommendedName>
</protein>
<dbReference type="EMBL" id="JAQIZZ010000007">
    <property type="protein sequence ID" value="KAJ5533534.1"/>
    <property type="molecule type" value="Genomic_DNA"/>
</dbReference>
<feature type="non-terminal residue" evidence="2">
    <location>
        <position position="354"/>
    </location>
</feature>
<dbReference type="Gene3D" id="3.90.1200.10">
    <property type="match status" value="1"/>
</dbReference>
<dbReference type="PANTHER" id="PTHR47829:SF1">
    <property type="entry name" value="HAD FAMILY PHOSPHATASE"/>
    <property type="match status" value="1"/>
</dbReference>
<dbReference type="InterPro" id="IPR002575">
    <property type="entry name" value="Aminoglycoside_PTrfase"/>
</dbReference>
<proteinExistence type="predicted"/>
<organism evidence="2 3">
    <name type="scientific">Penicillium frequentans</name>
    <dbReference type="NCBI Taxonomy" id="3151616"/>
    <lineage>
        <taxon>Eukaryota</taxon>
        <taxon>Fungi</taxon>
        <taxon>Dikarya</taxon>
        <taxon>Ascomycota</taxon>
        <taxon>Pezizomycotina</taxon>
        <taxon>Eurotiomycetes</taxon>
        <taxon>Eurotiomycetidae</taxon>
        <taxon>Eurotiales</taxon>
        <taxon>Aspergillaceae</taxon>
        <taxon>Penicillium</taxon>
    </lineage>
</organism>
<sequence length="354" mass="39461">MSNPIFQPIDVAALEKYLCQNIPSIQGPIWVTQVGVCQSSPTCFIHDRAGHQLVMRKYPPGSSVVNTTHRIERQYRALRALENSTIPAPKPYCLCEDPSILGTSFSIVEFLDGRTFHDPSLPGVSPRERHEMWREVIIILAKLHNVNIDVMGLDSFGHRSGFYRRQLRNLQDSEKSQRAVVDVNTHRPVGKVPGVEEMIQFFSDGDYQPRNRASLIHGDFKIKNLVFHKTKPKVIGILNWESSTIGHPLSDLANLLQPWTVSEMSSTAAETLSLRSPAGVVGLPSISDCLTWYSKVAGWNPEAEMRWADAFALFRMSVLRQGISARVAVQQNSTTADVEAGRGISVCAALTLRM</sequence>
<dbReference type="SUPFAM" id="SSF56112">
    <property type="entry name" value="Protein kinase-like (PK-like)"/>
    <property type="match status" value="1"/>
</dbReference>
<dbReference type="InterPro" id="IPR041726">
    <property type="entry name" value="ACAD10_11_N"/>
</dbReference>
<accession>A0AAD6CSW1</accession>
<gene>
    <name evidence="2" type="ORF">N7494_010086</name>
</gene>
<evidence type="ECO:0000313" key="3">
    <source>
        <dbReference type="Proteomes" id="UP001220324"/>
    </source>
</evidence>
<dbReference type="InterPro" id="IPR052898">
    <property type="entry name" value="ACAD10-like"/>
</dbReference>
<feature type="domain" description="Aminoglycoside phosphotransferase" evidence="1">
    <location>
        <begin position="32"/>
        <end position="260"/>
    </location>
</feature>
<dbReference type="InterPro" id="IPR011009">
    <property type="entry name" value="Kinase-like_dom_sf"/>
</dbReference>
<dbReference type="Pfam" id="PF01636">
    <property type="entry name" value="APH"/>
    <property type="match status" value="1"/>
</dbReference>
<dbReference type="CDD" id="cd05154">
    <property type="entry name" value="ACAD10_11_N-like"/>
    <property type="match status" value="1"/>
</dbReference>
<dbReference type="AlphaFoldDB" id="A0AAD6CSW1"/>
<dbReference type="Proteomes" id="UP001220324">
    <property type="component" value="Unassembled WGS sequence"/>
</dbReference>
<dbReference type="PANTHER" id="PTHR47829">
    <property type="entry name" value="HYDROLASE, PUTATIVE (AFU_ORTHOLOGUE AFUA_1G12880)-RELATED"/>
    <property type="match status" value="1"/>
</dbReference>
<name>A0AAD6CSW1_9EURO</name>